<feature type="compositionally biased region" description="Polar residues" evidence="12">
    <location>
        <begin position="470"/>
        <end position="481"/>
    </location>
</feature>
<dbReference type="Pfam" id="PF13877">
    <property type="entry name" value="RPAP3_C"/>
    <property type="match status" value="1"/>
</dbReference>
<dbReference type="FunFam" id="3.80.10.10:FF:000111">
    <property type="entry name" value="LRR receptor-like serine/threonine-protein kinase ERECTA"/>
    <property type="match status" value="2"/>
</dbReference>
<evidence type="ECO:0000256" key="8">
    <source>
        <dbReference type="ARBA" id="ARBA00022989"/>
    </source>
</evidence>
<evidence type="ECO:0000256" key="12">
    <source>
        <dbReference type="SAM" id="MobiDB-lite"/>
    </source>
</evidence>
<evidence type="ECO:0000256" key="10">
    <source>
        <dbReference type="ARBA" id="ARBA00023170"/>
    </source>
</evidence>
<dbReference type="Gene3D" id="1.25.40.10">
    <property type="entry name" value="Tetratricopeptide repeat domain"/>
    <property type="match status" value="1"/>
</dbReference>
<organism evidence="14">
    <name type="scientific">Salix viminalis</name>
    <name type="common">Common osier</name>
    <name type="synonym">Basket willow</name>
    <dbReference type="NCBI Taxonomy" id="40686"/>
    <lineage>
        <taxon>Eukaryota</taxon>
        <taxon>Viridiplantae</taxon>
        <taxon>Streptophyta</taxon>
        <taxon>Embryophyta</taxon>
        <taxon>Tracheophyta</taxon>
        <taxon>Spermatophyta</taxon>
        <taxon>Magnoliopsida</taxon>
        <taxon>eudicotyledons</taxon>
        <taxon>Gunneridae</taxon>
        <taxon>Pentapetalae</taxon>
        <taxon>rosids</taxon>
        <taxon>fabids</taxon>
        <taxon>Malpighiales</taxon>
        <taxon>Salicaceae</taxon>
        <taxon>Saliceae</taxon>
        <taxon>Salix</taxon>
    </lineage>
</organism>
<keyword evidence="4" id="KW-0433">Leucine-rich repeat</keyword>
<dbReference type="Gene3D" id="3.80.10.10">
    <property type="entry name" value="Ribonuclease Inhibitor"/>
    <property type="match status" value="3"/>
</dbReference>
<keyword evidence="5" id="KW-0812">Transmembrane</keyword>
<keyword evidence="3" id="KW-1003">Cell membrane</keyword>
<feature type="compositionally biased region" description="Basic and acidic residues" evidence="12">
    <location>
        <begin position="364"/>
        <end position="374"/>
    </location>
</feature>
<dbReference type="SUPFAM" id="SSF52058">
    <property type="entry name" value="L domain-like"/>
    <property type="match status" value="4"/>
</dbReference>
<dbReference type="InterPro" id="IPR001611">
    <property type="entry name" value="Leu-rich_rpt"/>
</dbReference>
<evidence type="ECO:0000313" key="14">
    <source>
        <dbReference type="EMBL" id="VFU37640.1"/>
    </source>
</evidence>
<sequence>MTKLLYLFLDGNKFVGEVPGTFARTLQIVDISNNLLSGMLPRGIGNSSISLEVIDLSRNYFEGTIPIEYFNSYGLEFLDLSENNLSGSLPLGFDAPSLRYVHLYRNQLSGPLPYAFYNLSSLVTLDLGDNNLTGPIPDWIDSVSELSIFVLKSNQFNGELPHQLCLLRRLSILDLSENNFSGHLPSCLSNLNFTASDEKSGYSYHTISSVYKRDNPEVEVEINVKIPVELTNKKNIYTYMGDILRYMSAVDLSCNRFTGEIPTEWGNLSGIHSLNLSQNNLTGLIPSSFSNLKQIESLDLSHNNLNGRIPAQLIELTFLAVFNVSYNNLSGRTPEMKNQFGTFDGSCYKGNPLLCGPLLPNSCDKTESPSERVPDNSNGDDGSIDMDSFYVSFEYYMQQITTNKGVQNKGLQLRNFTPSLTAMARAPGKHGLDQALDWELLKGTDKKMKKKSQASDLIGDDGRSKGKTSAADSSRSGSGQYDYSRNFGAINHLSSSLTTDEVSVDATSEKELAEDDCTEALNLDDHYIKAYSRRATARKELGKLKESIEDSGFALKLEPNNQEIKKQHSEVKSLYEKASGYLMLENDGDYLVKKSVYVKELRNKGTGAGSKSDGQVGNDSPANATPSSNVENVQKNNRTRRQELKTSVIELASQAASRAMAEAAKNITPPNSAYQFEVSWRGFSGDRALQTHLLKATSPSALPQVLKNALSVPILIDIIKCVASFFIFRQNFGASLGLVAQLPLGAGIGETTSNIVKRSRKKKTFSELKEEETQLVKERVYLKKEISTVRATFKEERVRNENLKRIKIDLNLHYGNEPEASTSNGIPSTLPTHAKGDSHLQSSSSEIDKAISNHDRSFLLPDLNMMPSDAGDSGTETLYGVLSLTGVDFHGTIPAQGWCELKNLEWLYLGQNNLKGVLPPCLGNLSSLRYLDLSDNQFEGHISYLPQLEYLSISNNYFQVPISFVSFMNHSNLKFIACDNNELVPASSFQAPAPKLQLRFFSASSCISKLLSCEFPTFLHSQYDLVFVDLSHNKFIGEPFPSWLVENNTKLNRLYLSNTSFIGPLQLPQNPRPNLDIIDLSDNNIHGQVARNTCLIFPSLQYFIMANNNLTGCIPLCFGNMSSLVYLDLSNNHMSCELLENNLPPVGSSLCYLKLSNNNFTGLLPPSVFNMTEPVYLFLDGNKFAGEVPSIFSPTLRIVDISNNLLSGMLPRGIGNSSVFLKGIDLSKNHLEGTIPIEYFNSPQIEYLDLSENNLSGSLPLGYYAPSLRYVHLYKNQLSGPLPYAFFNLSSLVTLDLGDNNLTGPIPDWIDSLLELSIFDLKSNQFKGELPRQLCFLRKLSILDLSENNFSGHLPSCLSNLNFTASDEKSSVTYYTVGEVNELDDKSFINHIKTVGAEIDLKIFVELTTKKFFYTYEGDILRYMSAMDLSCNRFTGEIPLEWGNLSGIFALNLSQNNLTGLIPSSFSNLKQIESLDLSHNNLNGRIPAQLIELTFLAVFNVSYNNLSGRTPDMKNQFGTFDESCYKGNPLLCGPLLRNSCDKIKSPSERVHDNSNRYDGSIDMDSFYKVSGTLRSSLQGAQKGGRSEASVNGHAVHQVSNVTQRTVSAPKKDNTKENDGDYLVKKSVYVKELRDKGTGAGSKSDGQVGNNSPANANPSSNGEGD</sequence>
<name>A0A6N2L9K8_SALVM</name>
<feature type="region of interest" description="Disordered" evidence="12">
    <location>
        <begin position="604"/>
        <end position="642"/>
    </location>
</feature>
<gene>
    <name evidence="14" type="ORF">SVIM_LOCUS200400</name>
</gene>
<feature type="compositionally biased region" description="Low complexity" evidence="12">
    <location>
        <begin position="1649"/>
        <end position="1664"/>
    </location>
</feature>
<dbReference type="SUPFAM" id="SSF48452">
    <property type="entry name" value="TPR-like"/>
    <property type="match status" value="1"/>
</dbReference>
<dbReference type="PRINTS" id="PR00019">
    <property type="entry name" value="LEURICHRPT"/>
</dbReference>
<evidence type="ECO:0000256" key="4">
    <source>
        <dbReference type="ARBA" id="ARBA00022614"/>
    </source>
</evidence>
<evidence type="ECO:0000256" key="9">
    <source>
        <dbReference type="ARBA" id="ARBA00023136"/>
    </source>
</evidence>
<dbReference type="GO" id="GO:0005886">
    <property type="term" value="C:plasma membrane"/>
    <property type="evidence" value="ECO:0007669"/>
    <property type="project" value="UniProtKB-SubCell"/>
</dbReference>
<feature type="domain" description="RNA-polymerase II-associated protein 3-like C-terminal" evidence="13">
    <location>
        <begin position="669"/>
        <end position="730"/>
    </location>
</feature>
<evidence type="ECO:0000256" key="2">
    <source>
        <dbReference type="ARBA" id="ARBA00009592"/>
    </source>
</evidence>
<keyword evidence="11" id="KW-0325">Glycoprotein</keyword>
<feature type="region of interest" description="Disordered" evidence="12">
    <location>
        <begin position="1577"/>
        <end position="1664"/>
    </location>
</feature>
<feature type="compositionally biased region" description="Polar residues" evidence="12">
    <location>
        <begin position="1597"/>
        <end position="1606"/>
    </location>
</feature>
<protein>
    <recommendedName>
        <fullName evidence="13">RNA-polymerase II-associated protein 3-like C-terminal domain-containing protein</fullName>
    </recommendedName>
</protein>
<evidence type="ECO:0000256" key="1">
    <source>
        <dbReference type="ARBA" id="ARBA00004251"/>
    </source>
</evidence>
<comment type="subcellular location">
    <subcellularLocation>
        <location evidence="1">Cell membrane</location>
        <topology evidence="1">Single-pass type I membrane protein</topology>
    </subcellularLocation>
</comment>
<dbReference type="FunFam" id="3.80.10.10:FF:000095">
    <property type="entry name" value="LRR receptor-like serine/threonine-protein kinase GSO1"/>
    <property type="match status" value="2"/>
</dbReference>
<dbReference type="Pfam" id="PF00560">
    <property type="entry name" value="LRR_1"/>
    <property type="match status" value="5"/>
</dbReference>
<feature type="region of interest" description="Disordered" evidence="12">
    <location>
        <begin position="364"/>
        <end position="383"/>
    </location>
</feature>
<dbReference type="SMART" id="SM00369">
    <property type="entry name" value="LRR_TYP"/>
    <property type="match status" value="12"/>
</dbReference>
<evidence type="ECO:0000259" key="13">
    <source>
        <dbReference type="Pfam" id="PF13877"/>
    </source>
</evidence>
<dbReference type="EMBL" id="CAADRP010001313">
    <property type="protein sequence ID" value="VFU37640.1"/>
    <property type="molecule type" value="Genomic_DNA"/>
</dbReference>
<dbReference type="PANTHER" id="PTHR48062">
    <property type="entry name" value="RECEPTOR-LIKE PROTEIN 14"/>
    <property type="match status" value="1"/>
</dbReference>
<dbReference type="InterPro" id="IPR051502">
    <property type="entry name" value="RLP_Defense_Trigger"/>
</dbReference>
<feature type="compositionally biased region" description="Polar residues" evidence="12">
    <location>
        <begin position="612"/>
        <end position="636"/>
    </location>
</feature>
<evidence type="ECO:0000256" key="5">
    <source>
        <dbReference type="ARBA" id="ARBA00022692"/>
    </source>
</evidence>
<dbReference type="InterPro" id="IPR025986">
    <property type="entry name" value="RPAP3-like_C"/>
</dbReference>
<evidence type="ECO:0000256" key="11">
    <source>
        <dbReference type="ARBA" id="ARBA00023180"/>
    </source>
</evidence>
<feature type="compositionally biased region" description="Basic and acidic residues" evidence="12">
    <location>
        <begin position="1609"/>
        <end position="1636"/>
    </location>
</feature>
<keyword evidence="10" id="KW-0675">Receptor</keyword>
<feature type="region of interest" description="Disordered" evidence="12">
    <location>
        <begin position="447"/>
        <end position="481"/>
    </location>
</feature>
<dbReference type="InterPro" id="IPR003591">
    <property type="entry name" value="Leu-rich_rpt_typical-subtyp"/>
</dbReference>
<evidence type="ECO:0000256" key="7">
    <source>
        <dbReference type="ARBA" id="ARBA00022737"/>
    </source>
</evidence>
<comment type="similarity">
    <text evidence="2">Belongs to the RLP family.</text>
</comment>
<evidence type="ECO:0000256" key="3">
    <source>
        <dbReference type="ARBA" id="ARBA00022475"/>
    </source>
</evidence>
<dbReference type="PANTHER" id="PTHR48062:SF21">
    <property type="entry name" value="RECEPTOR-LIKE PROTEIN 12"/>
    <property type="match status" value="1"/>
</dbReference>
<dbReference type="InterPro" id="IPR032675">
    <property type="entry name" value="LRR_dom_sf"/>
</dbReference>
<keyword evidence="9" id="KW-0472">Membrane</keyword>
<keyword evidence="7" id="KW-0677">Repeat</keyword>
<dbReference type="SMART" id="SM00365">
    <property type="entry name" value="LRR_SD22"/>
    <property type="match status" value="6"/>
</dbReference>
<dbReference type="PROSITE" id="PS51450">
    <property type="entry name" value="LRR"/>
    <property type="match status" value="1"/>
</dbReference>
<keyword evidence="8" id="KW-1133">Transmembrane helix</keyword>
<dbReference type="Pfam" id="PF13855">
    <property type="entry name" value="LRR_8"/>
    <property type="match status" value="6"/>
</dbReference>
<evidence type="ECO:0000256" key="6">
    <source>
        <dbReference type="ARBA" id="ARBA00022729"/>
    </source>
</evidence>
<accession>A0A6N2L9K8</accession>
<keyword evidence="6" id="KW-0732">Signal</keyword>
<dbReference type="InterPro" id="IPR011990">
    <property type="entry name" value="TPR-like_helical_dom_sf"/>
</dbReference>
<reference evidence="14" key="1">
    <citation type="submission" date="2019-03" db="EMBL/GenBank/DDBJ databases">
        <authorList>
            <person name="Mank J."/>
            <person name="Almeida P."/>
        </authorList>
    </citation>
    <scope>NUCLEOTIDE SEQUENCE</scope>
    <source>
        <strain evidence="14">78183</strain>
    </source>
</reference>
<proteinExistence type="inferred from homology"/>